<proteinExistence type="inferred from homology"/>
<dbReference type="OrthoDB" id="4308422at2"/>
<dbReference type="GO" id="GO:0016787">
    <property type="term" value="F:hydrolase activity"/>
    <property type="evidence" value="ECO:0007669"/>
    <property type="project" value="UniProtKB-KW"/>
</dbReference>
<feature type="region of interest" description="Disordered" evidence="4">
    <location>
        <begin position="48"/>
        <end position="69"/>
    </location>
</feature>
<dbReference type="EMBL" id="LT629701">
    <property type="protein sequence ID" value="SDM60024.1"/>
    <property type="molecule type" value="Genomic_DNA"/>
</dbReference>
<dbReference type="InterPro" id="IPR050309">
    <property type="entry name" value="Type-B_Carboxylest/Lipase"/>
</dbReference>
<evidence type="ECO:0000256" key="2">
    <source>
        <dbReference type="ARBA" id="ARBA00022801"/>
    </source>
</evidence>
<dbReference type="Proteomes" id="UP000183376">
    <property type="component" value="Chromosome I"/>
</dbReference>
<dbReference type="InterPro" id="IPR002018">
    <property type="entry name" value="CarbesteraseB"/>
</dbReference>
<evidence type="ECO:0000256" key="1">
    <source>
        <dbReference type="ARBA" id="ARBA00005964"/>
    </source>
</evidence>
<name>A0A1G9UJP7_ALLAB</name>
<dbReference type="InterPro" id="IPR019826">
    <property type="entry name" value="Carboxylesterase_B_AS"/>
</dbReference>
<dbReference type="Gene3D" id="3.40.50.1820">
    <property type="entry name" value="alpha/beta hydrolase"/>
    <property type="match status" value="2"/>
</dbReference>
<dbReference type="RefSeq" id="WP_052407530.1">
    <property type="nucleotide sequence ID" value="NZ_JOEF01000014.1"/>
</dbReference>
<evidence type="ECO:0000313" key="6">
    <source>
        <dbReference type="EMBL" id="SDM60024.1"/>
    </source>
</evidence>
<sequence>MTTVRTTGGRVRGEERKDHTVFHAIPYAANTVGRSRFTAPIRPQRWHGVRDATRPGPTAPAPDRSRFGELDMSPVMGPGWIRGEDYLTVTVRTPSIATSGLPVMVFVHGGGFVSGSSRAPVIDGSAFARDGVVFVSLNYRLGAPGWLRLPGAPDNRGLLDVLAALEWVQENIAAFGGDPGNVTLFGESAGATIVGAAVVTAQEGLFHRAISQSGNGLGAFSTAQADLVTKAFRLDEDATDEQLIRATPFGIDLTATGEPDPMRGLLPFSLVAGTETLPDQPAHLESTVDFMLGTDTEEGNLYVVPNNGALDPRDLTEELFAKGTRTFAASRKSHLYEFAWRSEAFEGKLGAAHATELPFVFDTVHLPALRGPKALLGPVEPPRELVDLMHSTWIRFAETGDPGWDRMRFSGGSDRAREPSGA</sequence>
<dbReference type="STRING" id="211114.SAMN04489726_2448"/>
<accession>A0A1G9UJP7</accession>
<keyword evidence="7" id="KW-1185">Reference proteome</keyword>
<evidence type="ECO:0000256" key="4">
    <source>
        <dbReference type="SAM" id="MobiDB-lite"/>
    </source>
</evidence>
<dbReference type="InterPro" id="IPR029058">
    <property type="entry name" value="AB_hydrolase_fold"/>
</dbReference>
<dbReference type="Pfam" id="PF00135">
    <property type="entry name" value="COesterase"/>
    <property type="match status" value="1"/>
</dbReference>
<evidence type="ECO:0000313" key="7">
    <source>
        <dbReference type="Proteomes" id="UP000183376"/>
    </source>
</evidence>
<dbReference type="EC" id="3.1.1.-" evidence="3"/>
<comment type="similarity">
    <text evidence="1 3">Belongs to the type-B carboxylesterase/lipase family.</text>
</comment>
<dbReference type="PANTHER" id="PTHR11559">
    <property type="entry name" value="CARBOXYLESTERASE"/>
    <property type="match status" value="1"/>
</dbReference>
<gene>
    <name evidence="6" type="ORF">SAMN04489726_2448</name>
</gene>
<evidence type="ECO:0000256" key="3">
    <source>
        <dbReference type="RuleBase" id="RU361235"/>
    </source>
</evidence>
<protein>
    <recommendedName>
        <fullName evidence="3">Carboxylic ester hydrolase</fullName>
        <ecNumber evidence="3">3.1.1.-</ecNumber>
    </recommendedName>
</protein>
<dbReference type="AlphaFoldDB" id="A0A1G9UJP7"/>
<dbReference type="SUPFAM" id="SSF53474">
    <property type="entry name" value="alpha/beta-Hydrolases"/>
    <property type="match status" value="1"/>
</dbReference>
<keyword evidence="2 3" id="KW-0378">Hydrolase</keyword>
<organism evidence="6 7">
    <name type="scientific">Allokutzneria albata</name>
    <name type="common">Kibdelosporangium albatum</name>
    <dbReference type="NCBI Taxonomy" id="211114"/>
    <lineage>
        <taxon>Bacteria</taxon>
        <taxon>Bacillati</taxon>
        <taxon>Actinomycetota</taxon>
        <taxon>Actinomycetes</taxon>
        <taxon>Pseudonocardiales</taxon>
        <taxon>Pseudonocardiaceae</taxon>
        <taxon>Allokutzneria</taxon>
    </lineage>
</organism>
<reference evidence="6 7" key="1">
    <citation type="submission" date="2016-10" db="EMBL/GenBank/DDBJ databases">
        <authorList>
            <person name="de Groot N.N."/>
        </authorList>
    </citation>
    <scope>NUCLEOTIDE SEQUENCE [LARGE SCALE GENOMIC DNA]</scope>
    <source>
        <strain evidence="6 7">DSM 44149</strain>
    </source>
</reference>
<evidence type="ECO:0000259" key="5">
    <source>
        <dbReference type="Pfam" id="PF00135"/>
    </source>
</evidence>
<dbReference type="eggNOG" id="COG2272">
    <property type="taxonomic scope" value="Bacteria"/>
</dbReference>
<feature type="domain" description="Carboxylesterase type B" evidence="5">
    <location>
        <begin position="3"/>
        <end position="304"/>
    </location>
</feature>
<dbReference type="PROSITE" id="PS00122">
    <property type="entry name" value="CARBOXYLESTERASE_B_1"/>
    <property type="match status" value="1"/>
</dbReference>